<dbReference type="Proteomes" id="UP000510897">
    <property type="component" value="Segment"/>
</dbReference>
<reference evidence="2 4" key="2">
    <citation type="submission" date="2020-06" db="EMBL/GenBank/DDBJ databases">
        <authorList>
            <person name="Puxty R.J."/>
            <person name="Weihe C."/>
            <person name="Marston M.F."/>
            <person name="Martiny J.B.H."/>
        </authorList>
    </citation>
    <scope>NUCLEOTIDE SEQUENCE [LARGE SCALE GENOMIC DNA]</scope>
    <source>
        <strain evidence="2">0809CC03</strain>
    </source>
</reference>
<dbReference type="Proteomes" id="UP000226384">
    <property type="component" value="Segment"/>
</dbReference>
<protein>
    <submittedName>
        <fullName evidence="1">Uncharacterized protein</fullName>
    </submittedName>
</protein>
<gene>
    <name evidence="2" type="ORF">CC030809_00027</name>
    <name evidence="1" type="ORF">S420910_028</name>
</gene>
<organism evidence="1 3">
    <name type="scientific">Synechococcus phage S-CAM7</name>
    <dbReference type="NCBI Taxonomy" id="1883368"/>
    <lineage>
        <taxon>Viruses</taxon>
        <taxon>Duplodnaviria</taxon>
        <taxon>Heunggongvirae</taxon>
        <taxon>Uroviricota</taxon>
        <taxon>Caudoviricetes</taxon>
        <taxon>Pantevenvirales</taxon>
        <taxon>Kyanoviridae</taxon>
        <taxon>Mazuvirus</taxon>
        <taxon>Mazuvirus scam7</taxon>
    </lineage>
</organism>
<accession>A0A1D8KU77</accession>
<evidence type="ECO:0000313" key="1">
    <source>
        <dbReference type="EMBL" id="AOV62218.1"/>
    </source>
</evidence>
<evidence type="ECO:0000313" key="2">
    <source>
        <dbReference type="EMBL" id="QLF86083.1"/>
    </source>
</evidence>
<evidence type="ECO:0000313" key="3">
    <source>
        <dbReference type="Proteomes" id="UP000226384"/>
    </source>
</evidence>
<reference evidence="1 3" key="1">
    <citation type="journal article" date="2016" name="Virology">
        <title>The genomic content and context of auxiliary metabolic genes in marine cyanomyoviruses.</title>
        <authorList>
            <person name="Crummett L.T."/>
            <person name="Puxty R.J."/>
            <person name="Weihe C."/>
            <person name="Marston M.F."/>
            <person name="Martiny J.B."/>
        </authorList>
    </citation>
    <scope>NUCLEOTIDE SEQUENCE [LARGE SCALE GENOMIC DNA]</scope>
    <source>
        <strain evidence="1">0910SB42</strain>
    </source>
</reference>
<proteinExistence type="predicted"/>
<dbReference type="EMBL" id="KU686213">
    <property type="protein sequence ID" value="AOV62218.1"/>
    <property type="molecule type" value="Genomic_DNA"/>
</dbReference>
<reference evidence="2 4" key="3">
    <citation type="submission" date="2020-07" db="EMBL/GenBank/DDBJ databases">
        <title>Signatures of coevolution in a cyanophage population.</title>
        <authorList>
            <person name="Abebe J."/>
        </authorList>
    </citation>
    <scope>NUCLEOTIDE SEQUENCE [LARGE SCALE GENOMIC DNA]</scope>
    <source>
        <strain evidence="2">0809CC03</strain>
    </source>
</reference>
<sequence>MSENMSYSAVLYEMQEIKDEWRRNTYTYHEGQKERYALLLEVRRIRVAQMYADGRVHDGSMQSG</sequence>
<evidence type="ECO:0000313" key="4">
    <source>
        <dbReference type="Proteomes" id="UP000510897"/>
    </source>
</evidence>
<dbReference type="EMBL" id="MT586120">
    <property type="protein sequence ID" value="QLF86083.1"/>
    <property type="molecule type" value="Genomic_DNA"/>
</dbReference>
<name>A0A1D8KU77_9CAUD</name>